<keyword evidence="1" id="KW-0812">Transmembrane</keyword>
<evidence type="ECO:0000313" key="2">
    <source>
        <dbReference type="EMBL" id="AKP78552.1"/>
    </source>
</evidence>
<dbReference type="RefSeq" id="WP_028414716.1">
    <property type="nucleotide sequence ID" value="NZ_CP010586.1"/>
</dbReference>
<feature type="transmembrane region" description="Helical" evidence="1">
    <location>
        <begin position="21"/>
        <end position="38"/>
    </location>
</feature>
<reference evidence="2 3" key="1">
    <citation type="submission" date="2015-01" db="EMBL/GenBank/DDBJ databases">
        <title>Genome sequence of bacillus megaterium Q3.</title>
        <authorList>
            <person name="Wang Y."/>
            <person name="Luo K."/>
            <person name="Bai L."/>
            <person name="Luo F."/>
        </authorList>
    </citation>
    <scope>NUCLEOTIDE SEQUENCE [LARGE SCALE GENOMIC DNA]</scope>
    <source>
        <strain evidence="2 3">Q3</strain>
    </source>
</reference>
<accession>A0A806TJX0</accession>
<proteinExistence type="predicted"/>
<dbReference type="GeneID" id="48014072"/>
<name>A0A806TJX0_PRIMG</name>
<dbReference type="Proteomes" id="UP000036410">
    <property type="component" value="Chromosome"/>
</dbReference>
<protein>
    <submittedName>
        <fullName evidence="2">Uncharacterized protein</fullName>
    </submittedName>
</protein>
<organism evidence="2 3">
    <name type="scientific">Priestia megaterium Q3</name>
    <dbReference type="NCBI Taxonomy" id="1452722"/>
    <lineage>
        <taxon>Bacteria</taxon>
        <taxon>Bacillati</taxon>
        <taxon>Bacillota</taxon>
        <taxon>Bacilli</taxon>
        <taxon>Bacillales</taxon>
        <taxon>Bacillaceae</taxon>
        <taxon>Priestia</taxon>
    </lineage>
</organism>
<dbReference type="EMBL" id="CP010586">
    <property type="protein sequence ID" value="AKP78552.1"/>
    <property type="molecule type" value="Genomic_DNA"/>
</dbReference>
<gene>
    <name evidence="2" type="ORF">AS52_03591</name>
</gene>
<evidence type="ECO:0000256" key="1">
    <source>
        <dbReference type="SAM" id="Phobius"/>
    </source>
</evidence>
<keyword evidence="1" id="KW-0472">Membrane</keyword>
<evidence type="ECO:0000313" key="3">
    <source>
        <dbReference type="Proteomes" id="UP000036410"/>
    </source>
</evidence>
<dbReference type="AlphaFoldDB" id="A0A806TJX0"/>
<keyword evidence="1" id="KW-1133">Transmembrane helix</keyword>
<sequence>MKVKKADEMEKFEIKQAARNGFLFYTVALLIWSSYDFIKTGERGWEATILLVGICVYFWTLVYYKRKVHS</sequence>
<feature type="transmembrane region" description="Helical" evidence="1">
    <location>
        <begin position="44"/>
        <end position="64"/>
    </location>
</feature>